<reference evidence="1 2" key="1">
    <citation type="submission" date="2012-06" db="EMBL/GenBank/DDBJ databases">
        <title>The complete chromosome of genome of Turneriella parva DSM 21527.</title>
        <authorList>
            <consortium name="US DOE Joint Genome Institute (JGI-PGF)"/>
            <person name="Lucas S."/>
            <person name="Han J."/>
            <person name="Lapidus A."/>
            <person name="Bruce D."/>
            <person name="Goodwin L."/>
            <person name="Pitluck S."/>
            <person name="Peters L."/>
            <person name="Kyrpides N."/>
            <person name="Mavromatis K."/>
            <person name="Ivanova N."/>
            <person name="Mikhailova N."/>
            <person name="Chertkov O."/>
            <person name="Detter J.C."/>
            <person name="Tapia R."/>
            <person name="Han C."/>
            <person name="Land M."/>
            <person name="Hauser L."/>
            <person name="Markowitz V."/>
            <person name="Cheng J.-F."/>
            <person name="Hugenholtz P."/>
            <person name="Woyke T."/>
            <person name="Wu D."/>
            <person name="Gronow S."/>
            <person name="Wellnitz S."/>
            <person name="Brambilla E."/>
            <person name="Klenk H.-P."/>
            <person name="Eisen J.A."/>
        </authorList>
    </citation>
    <scope>NUCLEOTIDE SEQUENCE [LARGE SCALE GENOMIC DNA]</scope>
    <source>
        <strain evidence="2">ATCC BAA-1111 / DSM 21527 / NCTC 11395 / H</strain>
    </source>
</reference>
<proteinExistence type="predicted"/>
<dbReference type="STRING" id="869212.Turpa_0864"/>
<keyword evidence="2" id="KW-1185">Reference proteome</keyword>
<sequence length="74" mass="8348">MGKPAKQAKVPFSKIIGSKWTAANPTNGEKHFLVTRIADHKRRELKLECVVTRRSFILPLSELTNAANYTSGWH</sequence>
<evidence type="ECO:0008006" key="3">
    <source>
        <dbReference type="Google" id="ProtNLM"/>
    </source>
</evidence>
<name>I4B2K8_TURPD</name>
<organism evidence="1 2">
    <name type="scientific">Turneriella parva (strain ATCC BAA-1111 / DSM 21527 / NCTC 11395 / H)</name>
    <name type="common">Leptospira parva</name>
    <dbReference type="NCBI Taxonomy" id="869212"/>
    <lineage>
        <taxon>Bacteria</taxon>
        <taxon>Pseudomonadati</taxon>
        <taxon>Spirochaetota</taxon>
        <taxon>Spirochaetia</taxon>
        <taxon>Leptospirales</taxon>
        <taxon>Leptospiraceae</taxon>
        <taxon>Turneriella</taxon>
    </lineage>
</organism>
<dbReference type="Proteomes" id="UP000006048">
    <property type="component" value="Chromosome"/>
</dbReference>
<evidence type="ECO:0000313" key="1">
    <source>
        <dbReference type="EMBL" id="AFM11515.1"/>
    </source>
</evidence>
<dbReference type="PATRIC" id="fig|869212.3.peg.836"/>
<dbReference type="Pfam" id="PF09493">
    <property type="entry name" value="DUF2389"/>
    <property type="match status" value="1"/>
</dbReference>
<dbReference type="NCBIfam" id="TIGR02450">
    <property type="entry name" value="TIGR02450 family Trp-rich protein"/>
    <property type="match status" value="1"/>
</dbReference>
<protein>
    <recommendedName>
        <fullName evidence="3">TIGR02450 family Trp-rich protein</fullName>
    </recommendedName>
</protein>
<dbReference type="AlphaFoldDB" id="I4B2K8"/>
<dbReference type="InterPro" id="IPR012663">
    <property type="entry name" value="CHP02450_Tryp"/>
</dbReference>
<evidence type="ECO:0000313" key="2">
    <source>
        <dbReference type="Proteomes" id="UP000006048"/>
    </source>
</evidence>
<gene>
    <name evidence="1" type="ordered locus">Turpa_0864</name>
</gene>
<dbReference type="HOGENOM" id="CLU_184191_0_0_12"/>
<dbReference type="EMBL" id="CP002959">
    <property type="protein sequence ID" value="AFM11515.1"/>
    <property type="molecule type" value="Genomic_DNA"/>
</dbReference>
<dbReference type="KEGG" id="tpx:Turpa_0864"/>
<accession>I4B2K8</accession>
<dbReference type="OrthoDB" id="5592973at2"/>
<dbReference type="RefSeq" id="WP_014802033.1">
    <property type="nucleotide sequence ID" value="NC_018020.1"/>
</dbReference>